<dbReference type="EMBL" id="KQ241633">
    <property type="protein sequence ID" value="KNC86824.1"/>
    <property type="molecule type" value="Genomic_DNA"/>
</dbReference>
<dbReference type="InterPro" id="IPR011009">
    <property type="entry name" value="Kinase-like_dom_sf"/>
</dbReference>
<accession>A0A0L0GD40</accession>
<dbReference type="Gene3D" id="1.25.40.20">
    <property type="entry name" value="Ankyrin repeat-containing domain"/>
    <property type="match status" value="1"/>
</dbReference>
<dbReference type="InterPro" id="IPR002110">
    <property type="entry name" value="Ankyrin_rpt"/>
</dbReference>
<feature type="repeat" description="ANK" evidence="2">
    <location>
        <begin position="73"/>
        <end position="105"/>
    </location>
</feature>
<dbReference type="InterPro" id="IPR036770">
    <property type="entry name" value="Ankyrin_rpt-contain_sf"/>
</dbReference>
<keyword evidence="4" id="KW-0808">Transferase</keyword>
<dbReference type="InterPro" id="IPR001245">
    <property type="entry name" value="Ser-Thr/Tyr_kinase_cat_dom"/>
</dbReference>
<keyword evidence="4" id="KW-0418">Kinase</keyword>
<dbReference type="Proteomes" id="UP000054560">
    <property type="component" value="Unassembled WGS sequence"/>
</dbReference>
<comment type="similarity">
    <text evidence="1">Belongs to the protein kinase superfamily. TKL Ser/Thr protein kinase family.</text>
</comment>
<dbReference type="GO" id="GO:0004674">
    <property type="term" value="F:protein serine/threonine kinase activity"/>
    <property type="evidence" value="ECO:0007669"/>
    <property type="project" value="TreeGrafter"/>
</dbReference>
<feature type="domain" description="Protein kinase" evidence="3">
    <location>
        <begin position="168"/>
        <end position="429"/>
    </location>
</feature>
<dbReference type="RefSeq" id="XP_014160726.1">
    <property type="nucleotide sequence ID" value="XM_014305251.1"/>
</dbReference>
<gene>
    <name evidence="4" type="ORF">SARC_01018</name>
</gene>
<reference evidence="4 5" key="1">
    <citation type="submission" date="2011-02" db="EMBL/GenBank/DDBJ databases">
        <title>The Genome Sequence of Sphaeroforma arctica JP610.</title>
        <authorList>
            <consortium name="The Broad Institute Genome Sequencing Platform"/>
            <person name="Russ C."/>
            <person name="Cuomo C."/>
            <person name="Young S.K."/>
            <person name="Zeng Q."/>
            <person name="Gargeya S."/>
            <person name="Alvarado L."/>
            <person name="Berlin A."/>
            <person name="Chapman S.B."/>
            <person name="Chen Z."/>
            <person name="Freedman E."/>
            <person name="Gellesch M."/>
            <person name="Goldberg J."/>
            <person name="Griggs A."/>
            <person name="Gujja S."/>
            <person name="Heilman E."/>
            <person name="Heiman D."/>
            <person name="Howarth C."/>
            <person name="Mehta T."/>
            <person name="Neiman D."/>
            <person name="Pearson M."/>
            <person name="Roberts A."/>
            <person name="Saif S."/>
            <person name="Shea T."/>
            <person name="Shenoy N."/>
            <person name="Sisk P."/>
            <person name="Stolte C."/>
            <person name="Sykes S."/>
            <person name="White J."/>
            <person name="Yandava C."/>
            <person name="Burger G."/>
            <person name="Gray M.W."/>
            <person name="Holland P.W.H."/>
            <person name="King N."/>
            <person name="Lang F.B.F."/>
            <person name="Roger A.J."/>
            <person name="Ruiz-Trillo I."/>
            <person name="Haas B."/>
            <person name="Nusbaum C."/>
            <person name="Birren B."/>
        </authorList>
    </citation>
    <scope>NUCLEOTIDE SEQUENCE [LARGE SCALE GENOMIC DNA]</scope>
    <source>
        <strain evidence="4 5">JP610</strain>
    </source>
</reference>
<name>A0A0L0GD40_9EUKA</name>
<dbReference type="Pfam" id="PF12796">
    <property type="entry name" value="Ank_2"/>
    <property type="match status" value="1"/>
</dbReference>
<evidence type="ECO:0000256" key="1">
    <source>
        <dbReference type="ARBA" id="ARBA00005843"/>
    </source>
</evidence>
<dbReference type="eggNOG" id="KOG0195">
    <property type="taxonomic scope" value="Eukaryota"/>
</dbReference>
<evidence type="ECO:0000259" key="3">
    <source>
        <dbReference type="PROSITE" id="PS50011"/>
    </source>
</evidence>
<dbReference type="Gene3D" id="3.30.200.20">
    <property type="entry name" value="Phosphorylase Kinase, domain 1"/>
    <property type="match status" value="1"/>
</dbReference>
<dbReference type="Pfam" id="PF07714">
    <property type="entry name" value="PK_Tyr_Ser-Thr"/>
    <property type="match status" value="1"/>
</dbReference>
<protein>
    <submittedName>
        <fullName evidence="4">TKL protein kinase</fullName>
    </submittedName>
</protein>
<sequence>MVCRDVHGFTLCHWAAWKGHIEMFDLLKKNNFDMNAINNGGDTMIHITVAQGHMKATKILLESGADVNATNEHGNTPLHSACFWRNEPMIKLLVANGAKPAQTNKFGKTPLHLAGPMANLVKDTADEHDVDTTPVYFKEAENVFGRAVMDMVMKTAKVALDAKILNISDSDELIRSNTRGDTYKTSYKKNDVLITKLRGSNNLRDVHIEDFMAEAEKLRLTGFSHVNVLPMLSVVDKTAKDDCLWIMTQHFPLGTLHDTIQKTEKGQMPVWHIAKGIAKAMAYLHDDVRITKRSCYHLSSHTVKMDLRNTPVLNLADCEFLFQRKFTKRLTHPEYVAPEVFEDLEHKSERSDVYSFGVVLNEMATGEAPHTGLTSMQIGFQVMTQGIRPEMVETTDTLLHETILSCWQAVTKERPDFVSLVRTVSEASS</sequence>
<feature type="repeat" description="ANK" evidence="2">
    <location>
        <begin position="40"/>
        <end position="72"/>
    </location>
</feature>
<dbReference type="AlphaFoldDB" id="A0A0L0GD40"/>
<keyword evidence="5" id="KW-1185">Reference proteome</keyword>
<dbReference type="InterPro" id="IPR051681">
    <property type="entry name" value="Ser/Thr_Kinases-Pseudokinases"/>
</dbReference>
<dbReference type="SUPFAM" id="SSF48403">
    <property type="entry name" value="Ankyrin repeat"/>
    <property type="match status" value="1"/>
</dbReference>
<dbReference type="PRINTS" id="PR01415">
    <property type="entry name" value="ANKYRIN"/>
</dbReference>
<dbReference type="GeneID" id="25901522"/>
<dbReference type="PROSITE" id="PS50088">
    <property type="entry name" value="ANK_REPEAT"/>
    <property type="match status" value="3"/>
</dbReference>
<feature type="repeat" description="ANK" evidence="2">
    <location>
        <begin position="7"/>
        <end position="39"/>
    </location>
</feature>
<dbReference type="Gene3D" id="1.10.510.10">
    <property type="entry name" value="Transferase(Phosphotransferase) domain 1"/>
    <property type="match status" value="1"/>
</dbReference>
<dbReference type="InterPro" id="IPR000719">
    <property type="entry name" value="Prot_kinase_dom"/>
</dbReference>
<evidence type="ECO:0000256" key="2">
    <source>
        <dbReference type="PROSITE-ProRule" id="PRU00023"/>
    </source>
</evidence>
<dbReference type="PROSITE" id="PS50011">
    <property type="entry name" value="PROTEIN_KINASE_DOM"/>
    <property type="match status" value="1"/>
</dbReference>
<dbReference type="SMART" id="SM00248">
    <property type="entry name" value="ANK"/>
    <property type="match status" value="3"/>
</dbReference>
<dbReference type="PANTHER" id="PTHR44329">
    <property type="entry name" value="SERINE/THREONINE-PROTEIN KINASE TNNI3K-RELATED"/>
    <property type="match status" value="1"/>
</dbReference>
<dbReference type="STRING" id="667725.A0A0L0GD40"/>
<dbReference type="SUPFAM" id="SSF56112">
    <property type="entry name" value="Protein kinase-like (PK-like)"/>
    <property type="match status" value="1"/>
</dbReference>
<organism evidence="4 5">
    <name type="scientific">Sphaeroforma arctica JP610</name>
    <dbReference type="NCBI Taxonomy" id="667725"/>
    <lineage>
        <taxon>Eukaryota</taxon>
        <taxon>Ichthyosporea</taxon>
        <taxon>Ichthyophonida</taxon>
        <taxon>Sphaeroforma</taxon>
    </lineage>
</organism>
<dbReference type="OrthoDB" id="6718656at2759"/>
<evidence type="ECO:0000313" key="4">
    <source>
        <dbReference type="EMBL" id="KNC86824.1"/>
    </source>
</evidence>
<evidence type="ECO:0000313" key="5">
    <source>
        <dbReference type="Proteomes" id="UP000054560"/>
    </source>
</evidence>
<proteinExistence type="inferred from homology"/>
<dbReference type="GO" id="GO:0005524">
    <property type="term" value="F:ATP binding"/>
    <property type="evidence" value="ECO:0007669"/>
    <property type="project" value="InterPro"/>
</dbReference>
<dbReference type="PIRSF" id="PIRSF000654">
    <property type="entry name" value="Integrin-linked_kinase"/>
    <property type="match status" value="1"/>
</dbReference>
<dbReference type="PROSITE" id="PS50297">
    <property type="entry name" value="ANK_REP_REGION"/>
    <property type="match status" value="2"/>
</dbReference>
<keyword evidence="2" id="KW-0040">ANK repeat</keyword>